<keyword evidence="2" id="KW-0805">Transcription regulation</keyword>
<name>A0AAP0B135_9ASPA</name>
<feature type="region of interest" description="Disordered" evidence="8">
    <location>
        <begin position="1"/>
        <end position="25"/>
    </location>
</feature>
<comment type="subcellular location">
    <subcellularLocation>
        <location evidence="1">Nucleus</location>
    </subcellularLocation>
</comment>
<dbReference type="SMART" id="SM00380">
    <property type="entry name" value="AP2"/>
    <property type="match status" value="1"/>
</dbReference>
<dbReference type="InterPro" id="IPR036955">
    <property type="entry name" value="AP2/ERF_dom_sf"/>
</dbReference>
<dbReference type="PRINTS" id="PR00367">
    <property type="entry name" value="ETHRSPELEMNT"/>
</dbReference>
<protein>
    <submittedName>
        <fullName evidence="10">Ethylene-responsive transcription factor ERF013</fullName>
    </submittedName>
</protein>
<evidence type="ECO:0000256" key="1">
    <source>
        <dbReference type="ARBA" id="ARBA00004123"/>
    </source>
</evidence>
<evidence type="ECO:0000256" key="5">
    <source>
        <dbReference type="ARBA" id="ARBA00023163"/>
    </source>
</evidence>
<keyword evidence="5" id="KW-0804">Transcription</keyword>
<keyword evidence="6" id="KW-0539">Nucleus</keyword>
<dbReference type="GO" id="GO:0000976">
    <property type="term" value="F:transcription cis-regulatory region binding"/>
    <property type="evidence" value="ECO:0007669"/>
    <property type="project" value="UniProtKB-ARBA"/>
</dbReference>
<dbReference type="InterPro" id="IPR051032">
    <property type="entry name" value="AP2/ERF_TF_ERF_subfamily"/>
</dbReference>
<evidence type="ECO:0000256" key="6">
    <source>
        <dbReference type="ARBA" id="ARBA00023242"/>
    </source>
</evidence>
<dbReference type="GO" id="GO:0003700">
    <property type="term" value="F:DNA-binding transcription factor activity"/>
    <property type="evidence" value="ECO:0007669"/>
    <property type="project" value="InterPro"/>
</dbReference>
<reference evidence="10 11" key="1">
    <citation type="journal article" date="2022" name="Nat. Plants">
        <title>Genomes of leafy and leafless Platanthera orchids illuminate the evolution of mycoheterotrophy.</title>
        <authorList>
            <person name="Li M.H."/>
            <person name="Liu K.W."/>
            <person name="Li Z."/>
            <person name="Lu H.C."/>
            <person name="Ye Q.L."/>
            <person name="Zhang D."/>
            <person name="Wang J.Y."/>
            <person name="Li Y.F."/>
            <person name="Zhong Z.M."/>
            <person name="Liu X."/>
            <person name="Yu X."/>
            <person name="Liu D.K."/>
            <person name="Tu X.D."/>
            <person name="Liu B."/>
            <person name="Hao Y."/>
            <person name="Liao X.Y."/>
            <person name="Jiang Y.T."/>
            <person name="Sun W.H."/>
            <person name="Chen J."/>
            <person name="Chen Y.Q."/>
            <person name="Ai Y."/>
            <person name="Zhai J.W."/>
            <person name="Wu S.S."/>
            <person name="Zhou Z."/>
            <person name="Hsiao Y.Y."/>
            <person name="Wu W.L."/>
            <person name="Chen Y.Y."/>
            <person name="Lin Y.F."/>
            <person name="Hsu J.L."/>
            <person name="Li C.Y."/>
            <person name="Wang Z.W."/>
            <person name="Zhao X."/>
            <person name="Zhong W.Y."/>
            <person name="Ma X.K."/>
            <person name="Ma L."/>
            <person name="Huang J."/>
            <person name="Chen G.Z."/>
            <person name="Huang M.Z."/>
            <person name="Huang L."/>
            <person name="Peng D.H."/>
            <person name="Luo Y.B."/>
            <person name="Zou S.Q."/>
            <person name="Chen S.P."/>
            <person name="Lan S."/>
            <person name="Tsai W.C."/>
            <person name="Van de Peer Y."/>
            <person name="Liu Z.J."/>
        </authorList>
    </citation>
    <scope>NUCLEOTIDE SEQUENCE [LARGE SCALE GENOMIC DNA]</scope>
    <source>
        <strain evidence="10">Lor287</strain>
    </source>
</reference>
<evidence type="ECO:0000256" key="4">
    <source>
        <dbReference type="ARBA" id="ARBA00023159"/>
    </source>
</evidence>
<keyword evidence="4" id="KW-0010">Activator</keyword>
<feature type="compositionally biased region" description="Low complexity" evidence="8">
    <location>
        <begin position="126"/>
        <end position="144"/>
    </location>
</feature>
<dbReference type="PANTHER" id="PTHR31985">
    <property type="entry name" value="ETHYLENE-RESPONSIVE TRANSCRIPTION FACTOR ERF042-RELATED"/>
    <property type="match status" value="1"/>
</dbReference>
<dbReference type="CDD" id="cd00018">
    <property type="entry name" value="AP2"/>
    <property type="match status" value="1"/>
</dbReference>
<proteinExistence type="inferred from homology"/>
<evidence type="ECO:0000256" key="8">
    <source>
        <dbReference type="SAM" id="MobiDB-lite"/>
    </source>
</evidence>
<dbReference type="FunFam" id="3.30.730.10:FF:000006">
    <property type="entry name" value="ethylene-responsive transcription factor ERF014-like"/>
    <property type="match status" value="1"/>
</dbReference>
<dbReference type="InterPro" id="IPR016177">
    <property type="entry name" value="DNA-bd_dom_sf"/>
</dbReference>
<keyword evidence="11" id="KW-1185">Reference proteome</keyword>
<evidence type="ECO:0000256" key="2">
    <source>
        <dbReference type="ARBA" id="ARBA00023015"/>
    </source>
</evidence>
<dbReference type="Proteomes" id="UP001418222">
    <property type="component" value="Unassembled WGS sequence"/>
</dbReference>
<keyword evidence="3" id="KW-0238">DNA-binding</keyword>
<dbReference type="Gene3D" id="3.30.730.10">
    <property type="entry name" value="AP2/ERF domain"/>
    <property type="match status" value="1"/>
</dbReference>
<evidence type="ECO:0000313" key="10">
    <source>
        <dbReference type="EMBL" id="KAK8921692.1"/>
    </source>
</evidence>
<dbReference type="PROSITE" id="PS51032">
    <property type="entry name" value="AP2_ERF"/>
    <property type="match status" value="1"/>
</dbReference>
<comment type="similarity">
    <text evidence="7">Belongs to the AP2/ERF transcription factor family. ERF subfamily.</text>
</comment>
<evidence type="ECO:0000259" key="9">
    <source>
        <dbReference type="PROSITE" id="PS51032"/>
    </source>
</evidence>
<organism evidence="10 11">
    <name type="scientific">Platanthera zijinensis</name>
    <dbReference type="NCBI Taxonomy" id="2320716"/>
    <lineage>
        <taxon>Eukaryota</taxon>
        <taxon>Viridiplantae</taxon>
        <taxon>Streptophyta</taxon>
        <taxon>Embryophyta</taxon>
        <taxon>Tracheophyta</taxon>
        <taxon>Spermatophyta</taxon>
        <taxon>Magnoliopsida</taxon>
        <taxon>Liliopsida</taxon>
        <taxon>Asparagales</taxon>
        <taxon>Orchidaceae</taxon>
        <taxon>Orchidoideae</taxon>
        <taxon>Orchideae</taxon>
        <taxon>Orchidinae</taxon>
        <taxon>Platanthera</taxon>
    </lineage>
</organism>
<comment type="caution">
    <text evidence="10">The sequence shown here is derived from an EMBL/GenBank/DDBJ whole genome shotgun (WGS) entry which is preliminary data.</text>
</comment>
<evidence type="ECO:0000313" key="11">
    <source>
        <dbReference type="Proteomes" id="UP001418222"/>
    </source>
</evidence>
<feature type="compositionally biased region" description="Low complexity" evidence="8">
    <location>
        <begin position="1"/>
        <end position="14"/>
    </location>
</feature>
<sequence>MVKPSSPSPASNAAGGTGAGSAHGFRNQKQLYKGVRMRSWGSWVSEIRAPNQKTRIWLGSYSTPEAAARAYDAALLCLKGSSAALNFPQTSPHRPPSSLLSPKSIQRIAAAAAAASSISPPPQSPPSSTTTTTEEMSSSSPASATQVESLMDFGAFQSPKCFAEQMWNSFGFFAPSLPAEDQFDEIAGDLTLWSFC</sequence>
<dbReference type="PANTHER" id="PTHR31985:SF231">
    <property type="entry name" value="ETHYLENE-RESPONSIVE TRANSCRIPTION FACTOR ERF014"/>
    <property type="match status" value="1"/>
</dbReference>
<evidence type="ECO:0000256" key="7">
    <source>
        <dbReference type="ARBA" id="ARBA00024343"/>
    </source>
</evidence>
<dbReference type="EMBL" id="JBBWWQ010000018">
    <property type="protein sequence ID" value="KAK8921692.1"/>
    <property type="molecule type" value="Genomic_DNA"/>
</dbReference>
<dbReference type="SUPFAM" id="SSF54171">
    <property type="entry name" value="DNA-binding domain"/>
    <property type="match status" value="1"/>
</dbReference>
<dbReference type="Pfam" id="PF00847">
    <property type="entry name" value="AP2"/>
    <property type="match status" value="1"/>
</dbReference>
<feature type="domain" description="AP2/ERF" evidence="9">
    <location>
        <begin position="31"/>
        <end position="88"/>
    </location>
</feature>
<evidence type="ECO:0000256" key="3">
    <source>
        <dbReference type="ARBA" id="ARBA00023125"/>
    </source>
</evidence>
<dbReference type="AlphaFoldDB" id="A0AAP0B135"/>
<accession>A0AAP0B135</accession>
<feature type="region of interest" description="Disordered" evidence="8">
    <location>
        <begin position="112"/>
        <end position="144"/>
    </location>
</feature>
<dbReference type="InterPro" id="IPR001471">
    <property type="entry name" value="AP2/ERF_dom"/>
</dbReference>
<dbReference type="GO" id="GO:0005634">
    <property type="term" value="C:nucleus"/>
    <property type="evidence" value="ECO:0007669"/>
    <property type="project" value="UniProtKB-SubCell"/>
</dbReference>
<gene>
    <name evidence="10" type="primary">ERF013</name>
    <name evidence="10" type="ORF">KSP39_PZI020668</name>
</gene>